<dbReference type="STRING" id="1121338.CLTEP_25370"/>
<dbReference type="PATRIC" id="fig|1121338.3.peg.2636"/>
<gene>
    <name evidence="1" type="ORF">CLTEP_25370</name>
</gene>
<dbReference type="Pfam" id="PF13289">
    <property type="entry name" value="SIR2_2"/>
    <property type="match status" value="1"/>
</dbReference>
<sequence length="420" mass="48209">MSQITHDPVEYIKGLQQILVSDKKRIAFLFGAGTSLAKKNTQSLTVPAIGRMTEIIEEELSEVEKYKKAINEIKDEIGNGRYTIETLLTNLEVKKSVIGNGELNGLTYEDINAMLSEIKDEIRNLVSIHKEILDKGKKEEVIHIDFAEWIARADRKYPIEIFTTNYDYLFELGLEEKKVPYYDGFSGSFRPFFNSESVEDLNFTPNETKLWKIHGSLGWHIKNNTVWRKDSDNEDILIYPSSLKYVDSKKQPYIALMDRLSNYLKQPDSVLITCGYSFGDEHINERIITALKSNTTAHVFGLLFDTYCDGDNKKYSLIESSPLVKLAKENSKLSIYGRRSAVIGCQFGKWKLKKEPDVKETININLYFDEDGPNSEQEKNIQKKGEEIWTGEGELIISDFAKFVEFLKPMIIKSTLNQKE</sequence>
<evidence type="ECO:0000313" key="2">
    <source>
        <dbReference type="Proteomes" id="UP000075531"/>
    </source>
</evidence>
<comment type="caution">
    <text evidence="1">The sequence shown here is derived from an EMBL/GenBank/DDBJ whole genome shotgun (WGS) entry which is preliminary data.</text>
</comment>
<evidence type="ECO:0000313" key="1">
    <source>
        <dbReference type="EMBL" id="KYH30640.1"/>
    </source>
</evidence>
<dbReference type="Proteomes" id="UP000075531">
    <property type="component" value="Unassembled WGS sequence"/>
</dbReference>
<protein>
    <submittedName>
        <fullName evidence="1">Uncharacterized protein</fullName>
    </submittedName>
</protein>
<accession>A0A151ASU2</accession>
<keyword evidence="2" id="KW-1185">Reference proteome</keyword>
<name>A0A151ASU2_9CLOT</name>
<organism evidence="1 2">
    <name type="scientific">Clostridium tepidiprofundi DSM 19306</name>
    <dbReference type="NCBI Taxonomy" id="1121338"/>
    <lineage>
        <taxon>Bacteria</taxon>
        <taxon>Bacillati</taxon>
        <taxon>Bacillota</taxon>
        <taxon>Clostridia</taxon>
        <taxon>Eubacteriales</taxon>
        <taxon>Clostridiaceae</taxon>
        <taxon>Clostridium</taxon>
    </lineage>
</organism>
<dbReference type="AlphaFoldDB" id="A0A151ASU2"/>
<proteinExistence type="predicted"/>
<reference evidence="1 2" key="1">
    <citation type="submission" date="2016-02" db="EMBL/GenBank/DDBJ databases">
        <title>Genome sequence of Clostridium tepidiprofundi DSM 19306.</title>
        <authorList>
            <person name="Poehlein A."/>
            <person name="Daniel R."/>
        </authorList>
    </citation>
    <scope>NUCLEOTIDE SEQUENCE [LARGE SCALE GENOMIC DNA]</scope>
    <source>
        <strain evidence="1 2">DSM 19306</strain>
    </source>
</reference>
<dbReference type="EMBL" id="LTBA01000060">
    <property type="protein sequence ID" value="KYH30640.1"/>
    <property type="molecule type" value="Genomic_DNA"/>
</dbReference>